<proteinExistence type="inferred from homology"/>
<dbReference type="RefSeq" id="XP_003677886.1">
    <property type="nucleotide sequence ID" value="XM_003677838.1"/>
</dbReference>
<dbReference type="Proteomes" id="UP000001640">
    <property type="component" value="Chromosome 8"/>
</dbReference>
<feature type="region of interest" description="Disordered" evidence="2">
    <location>
        <begin position="1"/>
        <end position="122"/>
    </location>
</feature>
<dbReference type="OrthoDB" id="5572108at2759"/>
<dbReference type="EMBL" id="HE576759">
    <property type="protein sequence ID" value="CCC71539.1"/>
    <property type="molecule type" value="Genomic_DNA"/>
</dbReference>
<sequence length="863" mass="97688">MSANDTSSVYEEPIEIPLDNDEEDDNMDSMVEDNANGKEQSSQNAVGSGSTSHDDEDEEEEEHDHEEEEDQDDEEDDDDSKELITTSGTATPTRTLTPMGSANGKTTKEEGPQKKVQKVEPNKVPLGKKVPLHLLEKRRLGRIKAAKEFAKKLKEIGIEKVESVPVPMTGMFQPLLLINQKNYSSDYLRKDEQIFALRERKTLRSNTTQNISSSNTPEVTDLQSVRETSNFTTANGNNDEILLNDPNTTIVIHPGSSFLKVGFALDEVPELIPNCVALPKTDFNNTNIIKSKQTSVNIEDNEKFESLKAEMEESFEERMRYYKRRIQPNGHDQVVSFNRLSKPESLPVQNDPAHIDWITDGTKRFYGDDALRCTDENFIKRYPFKKGGSFNTSSNSYKSLQDLLSDVVGLIEGTLSSDKFNIKSSQFSQYKVVLVIPDSFEKSHVELFIRLLVTELQFQAVAIIQESLSVCYGSGLGGSTCVVNVGSKETTVACVDEGIVLDNSLITLDYGSNDVTKLFAKFLLDCDFPYKNWDLNSTEGWRLAEELMKQCVTFQDADITVQLSNFIKRTPRGNTVEKLDFKVFEEVMLAPLALFYPEIFKLLRSKESEEQNAELEYQLPPSRDIFTDKINDWRSLSQNDCINHQTFCDIHDEYELLKKAVDCPNTLETFMDNPPEEKKSTFNFTPLDKAIVESITTASLGLDVSKMATFYSNILVVGGGSKIPGFDLMLMDRVNIWRPRLLSLRAFTHFYRELTKQLKELQSLKTGDGEEEIKEDELNEKISELIKTELTKYLEVIEQQSGNEHFLPVEVIPSPNEIDPGSIAWKGASVLAQIKLVEELFITNGDWDVHGNRILQYKSILTY</sequence>
<feature type="compositionally biased region" description="Acidic residues" evidence="2">
    <location>
        <begin position="54"/>
        <end position="80"/>
    </location>
</feature>
<dbReference type="GO" id="GO:0031011">
    <property type="term" value="C:Ino80 complex"/>
    <property type="evidence" value="ECO:0007669"/>
    <property type="project" value="EnsemblFungi"/>
</dbReference>
<reference key="2">
    <citation type="submission" date="2011-08" db="EMBL/GenBank/DDBJ databases">
        <title>Genome sequence of Naumovozyma castellii.</title>
        <authorList>
            <person name="Gordon J.L."/>
            <person name="Armisen D."/>
            <person name="Proux-Wera E."/>
            <person name="OhEigeartaigh S.S."/>
            <person name="Byrne K.P."/>
            <person name="Wolfe K.H."/>
        </authorList>
    </citation>
    <scope>NUCLEOTIDE SEQUENCE</scope>
    <source>
        <strain>Type strain:CBS 4309</strain>
    </source>
</reference>
<evidence type="ECO:0000256" key="2">
    <source>
        <dbReference type="SAM" id="MobiDB-lite"/>
    </source>
</evidence>
<dbReference type="SUPFAM" id="SSF53067">
    <property type="entry name" value="Actin-like ATPase domain"/>
    <property type="match status" value="2"/>
</dbReference>
<dbReference type="Gene3D" id="3.30.420.580">
    <property type="match status" value="1"/>
</dbReference>
<dbReference type="InterPro" id="IPR004000">
    <property type="entry name" value="Actin"/>
</dbReference>
<evidence type="ECO:0000256" key="1">
    <source>
        <dbReference type="RuleBase" id="RU000487"/>
    </source>
</evidence>
<feature type="compositionally biased region" description="Polar residues" evidence="2">
    <location>
        <begin position="37"/>
        <end position="51"/>
    </location>
</feature>
<feature type="compositionally biased region" description="Polar residues" evidence="2">
    <location>
        <begin position="83"/>
        <end position="105"/>
    </location>
</feature>
<dbReference type="Gene3D" id="3.90.640.10">
    <property type="entry name" value="Actin, Chain A, domain 4"/>
    <property type="match status" value="1"/>
</dbReference>
<dbReference type="Gene3D" id="3.30.420.40">
    <property type="match status" value="1"/>
</dbReference>
<organism evidence="3 4">
    <name type="scientific">Naumovozyma castellii</name>
    <name type="common">Yeast</name>
    <name type="synonym">Saccharomyces castellii</name>
    <dbReference type="NCBI Taxonomy" id="27288"/>
    <lineage>
        <taxon>Eukaryota</taxon>
        <taxon>Fungi</taxon>
        <taxon>Dikarya</taxon>
        <taxon>Ascomycota</taxon>
        <taxon>Saccharomycotina</taxon>
        <taxon>Saccharomycetes</taxon>
        <taxon>Saccharomycetales</taxon>
        <taxon>Saccharomycetaceae</taxon>
        <taxon>Naumovozyma</taxon>
    </lineage>
</organism>
<feature type="compositionally biased region" description="Basic and acidic residues" evidence="2">
    <location>
        <begin position="106"/>
        <end position="121"/>
    </location>
</feature>
<dbReference type="InterPro" id="IPR043129">
    <property type="entry name" value="ATPase_NBD"/>
</dbReference>
<keyword evidence="4" id="KW-1185">Reference proteome</keyword>
<dbReference type="STRING" id="1064592.G0VJ60"/>
<dbReference type="SMART" id="SM00268">
    <property type="entry name" value="ACTIN"/>
    <property type="match status" value="1"/>
</dbReference>
<dbReference type="OMA" id="KSHVELF"/>
<evidence type="ECO:0000313" key="4">
    <source>
        <dbReference type="Proteomes" id="UP000001640"/>
    </source>
</evidence>
<dbReference type="AlphaFoldDB" id="G0VJ60"/>
<protein>
    <submittedName>
        <fullName evidence="3">Uncharacterized protein</fullName>
    </submittedName>
</protein>
<dbReference type="GO" id="GO:0006312">
    <property type="term" value="P:mitotic recombination"/>
    <property type="evidence" value="ECO:0007669"/>
    <property type="project" value="EnsemblFungi"/>
</dbReference>
<comment type="similarity">
    <text evidence="1">Belongs to the actin family.</text>
</comment>
<dbReference type="eggNOG" id="KOG0797">
    <property type="taxonomic scope" value="Eukaryota"/>
</dbReference>
<evidence type="ECO:0000313" key="3">
    <source>
        <dbReference type="EMBL" id="CCC71539.1"/>
    </source>
</evidence>
<dbReference type="HOGENOM" id="CLU_006974_0_1_1"/>
<gene>
    <name evidence="3" type="primary">NCAS0H02290</name>
    <name evidence="3" type="ordered locus">NCAS_0H02290</name>
</gene>
<dbReference type="Pfam" id="PF00022">
    <property type="entry name" value="Actin"/>
    <property type="match status" value="1"/>
</dbReference>
<dbReference type="GO" id="GO:0006338">
    <property type="term" value="P:chromatin remodeling"/>
    <property type="evidence" value="ECO:0007669"/>
    <property type="project" value="EnsemblFungi"/>
</dbReference>
<dbReference type="InParanoid" id="G0VJ60"/>
<dbReference type="CDD" id="cd10206">
    <property type="entry name" value="ASKHA_NBD_Arp8-like"/>
    <property type="match status" value="1"/>
</dbReference>
<dbReference type="GO" id="GO:0006302">
    <property type="term" value="P:double-strand break repair"/>
    <property type="evidence" value="ECO:0007669"/>
    <property type="project" value="EnsemblFungi"/>
</dbReference>
<accession>G0VJ60</accession>
<feature type="compositionally biased region" description="Acidic residues" evidence="2">
    <location>
        <begin position="12"/>
        <end position="31"/>
    </location>
</feature>
<dbReference type="FunCoup" id="G0VJ60">
    <property type="interactions" value="985"/>
</dbReference>
<dbReference type="GeneID" id="96905216"/>
<dbReference type="PANTHER" id="PTHR11937">
    <property type="entry name" value="ACTIN"/>
    <property type="match status" value="1"/>
</dbReference>
<dbReference type="GO" id="GO:0003729">
    <property type="term" value="F:mRNA binding"/>
    <property type="evidence" value="ECO:0007669"/>
    <property type="project" value="EnsemblFungi"/>
</dbReference>
<dbReference type="KEGG" id="ncs:NCAS_0H02290"/>
<reference evidence="3 4" key="1">
    <citation type="journal article" date="2011" name="Proc. Natl. Acad. Sci. U.S.A.">
        <title>Evolutionary erosion of yeast sex chromosomes by mating-type switching accidents.</title>
        <authorList>
            <person name="Gordon J.L."/>
            <person name="Armisen D."/>
            <person name="Proux-Wera E."/>
            <person name="Oheigeartaigh S.S."/>
            <person name="Byrne K.P."/>
            <person name="Wolfe K.H."/>
        </authorList>
    </citation>
    <scope>NUCLEOTIDE SEQUENCE [LARGE SCALE GENOMIC DNA]</scope>
    <source>
        <strain evidence="4">ATCC 76901 / BCRC 22586 / CBS 4309 / NBRC 1992 / NRRL Y-12630</strain>
    </source>
</reference>
<name>G0VJ60_NAUCA</name>